<name>A0ABR1ISX3_9AGAR</name>
<feature type="compositionally biased region" description="Polar residues" evidence="1">
    <location>
        <begin position="1"/>
        <end position="11"/>
    </location>
</feature>
<feature type="region of interest" description="Disordered" evidence="1">
    <location>
        <begin position="144"/>
        <end position="333"/>
    </location>
</feature>
<sequence length="363" mass="39026">MQAAALNTSLYSRLMEESDSSESEVESAQRGKPTKASTKQRSTGSSLSGLDSDQRSHALNPTQDHHSVAQVSTRDHHSSTPSSSRHFGAPHSTQDHRSSAPNSAPHSVRFSSIQEPGCCLAVPDSDQVYRSSTPASGCHSIELSAASASAQDHRSSTPDSTRSHRFTRDDHLSSGRRSAIPTSEVYPSGHHPITPDIAQDRRSHDHDSLHSTQGRYSSGADPTQDDHFLSGPRSAVPDHHSSASSSGRHSTTPDTAQVHSPTADSTHSRCHGSVNGNEEDIDMEDVERVGDDRMEMDQGYGQESDADGDTDPDALVIPASKDNPKSSRQPLPRGVKKLLAFNGENKMTMKVKVKGKGSKKMKG</sequence>
<keyword evidence="4" id="KW-1185">Reference proteome</keyword>
<gene>
    <name evidence="3" type="ORF">VKT23_016366</name>
    <name evidence="2" type="ORF">VKT23_017330</name>
</gene>
<comment type="caution">
    <text evidence="2">The sequence shown here is derived from an EMBL/GenBank/DDBJ whole genome shotgun (WGS) entry which is preliminary data.</text>
</comment>
<evidence type="ECO:0000256" key="1">
    <source>
        <dbReference type="SAM" id="MobiDB-lite"/>
    </source>
</evidence>
<evidence type="ECO:0000313" key="2">
    <source>
        <dbReference type="EMBL" id="KAK7440081.1"/>
    </source>
</evidence>
<protein>
    <submittedName>
        <fullName evidence="2">Uncharacterized protein</fullName>
    </submittedName>
</protein>
<accession>A0ABR1ISX3</accession>
<dbReference type="Proteomes" id="UP001498398">
    <property type="component" value="Unassembled WGS sequence"/>
</dbReference>
<feature type="compositionally biased region" description="Polar residues" evidence="1">
    <location>
        <begin position="252"/>
        <end position="265"/>
    </location>
</feature>
<dbReference type="EMBL" id="JBANRG010000070">
    <property type="protein sequence ID" value="KAK7440081.1"/>
    <property type="molecule type" value="Genomic_DNA"/>
</dbReference>
<reference evidence="2 4" key="1">
    <citation type="submission" date="2024-01" db="EMBL/GenBank/DDBJ databases">
        <title>A draft genome for the cacao thread blight pathogen Marasmiellus scandens.</title>
        <authorList>
            <person name="Baruah I.K."/>
            <person name="Leung J."/>
            <person name="Bukari Y."/>
            <person name="Amoako-Attah I."/>
            <person name="Meinhardt L.W."/>
            <person name="Bailey B.A."/>
            <person name="Cohen S.P."/>
        </authorList>
    </citation>
    <scope>NUCLEOTIDE SEQUENCE [LARGE SCALE GENOMIC DNA]</scope>
    <source>
        <strain evidence="2 4">GH-19</strain>
    </source>
</reference>
<feature type="compositionally biased region" description="Basic and acidic residues" evidence="1">
    <location>
        <begin position="63"/>
        <end position="78"/>
    </location>
</feature>
<feature type="compositionally biased region" description="Basic and acidic residues" evidence="1">
    <location>
        <begin position="198"/>
        <end position="209"/>
    </location>
</feature>
<evidence type="ECO:0000313" key="3">
    <source>
        <dbReference type="EMBL" id="KAK7441701.1"/>
    </source>
</evidence>
<feature type="compositionally biased region" description="Low complexity" evidence="1">
    <location>
        <begin position="41"/>
        <end position="51"/>
    </location>
</feature>
<organism evidence="2 4">
    <name type="scientific">Marasmiellus scandens</name>
    <dbReference type="NCBI Taxonomy" id="2682957"/>
    <lineage>
        <taxon>Eukaryota</taxon>
        <taxon>Fungi</taxon>
        <taxon>Dikarya</taxon>
        <taxon>Basidiomycota</taxon>
        <taxon>Agaricomycotina</taxon>
        <taxon>Agaricomycetes</taxon>
        <taxon>Agaricomycetidae</taxon>
        <taxon>Agaricales</taxon>
        <taxon>Marasmiineae</taxon>
        <taxon>Omphalotaceae</taxon>
        <taxon>Marasmiellus</taxon>
    </lineage>
</organism>
<feature type="compositionally biased region" description="Basic and acidic residues" evidence="1">
    <location>
        <begin position="286"/>
        <end position="296"/>
    </location>
</feature>
<feature type="compositionally biased region" description="Polar residues" evidence="1">
    <location>
        <begin position="99"/>
        <end position="109"/>
    </location>
</feature>
<dbReference type="EMBL" id="JBANRG010000061">
    <property type="protein sequence ID" value="KAK7441701.1"/>
    <property type="molecule type" value="Genomic_DNA"/>
</dbReference>
<evidence type="ECO:0000313" key="4">
    <source>
        <dbReference type="Proteomes" id="UP001498398"/>
    </source>
</evidence>
<feature type="region of interest" description="Disordered" evidence="1">
    <location>
        <begin position="1"/>
        <end position="109"/>
    </location>
</feature>
<proteinExistence type="predicted"/>